<dbReference type="AlphaFoldDB" id="A0A6B8KGQ3"/>
<gene>
    <name evidence="1" type="ORF">H2LOC_010855</name>
</gene>
<keyword evidence="2" id="KW-1185">Reference proteome</keyword>
<dbReference type="RefSeq" id="WP_136496410.1">
    <property type="nucleotide sequence ID" value="NZ_CP046052.1"/>
</dbReference>
<sequence>MTQTDWSLEALPWIELNYFYSSTWDARVYMVEDEFFIVLWRGHNGTYLFNKYTRQPRPPLRAASRSASRAASRAVESIRDPLEIQARLFEAAERGAIKLDPEHYPER</sequence>
<protein>
    <submittedName>
        <fullName evidence="1">Uncharacterized protein</fullName>
    </submittedName>
</protein>
<dbReference type="KEGG" id="mhey:H2LOC_010855"/>
<dbReference type="Proteomes" id="UP000309061">
    <property type="component" value="Chromosome"/>
</dbReference>
<proteinExistence type="predicted"/>
<name>A0A6B8KGQ3_9HYPH</name>
<dbReference type="EMBL" id="CP046052">
    <property type="protein sequence ID" value="QGM46155.1"/>
    <property type="molecule type" value="Genomic_DNA"/>
</dbReference>
<evidence type="ECO:0000313" key="2">
    <source>
        <dbReference type="Proteomes" id="UP000309061"/>
    </source>
</evidence>
<reference evidence="1 2" key="1">
    <citation type="submission" date="2019-11" db="EMBL/GenBank/DDBJ databases">
        <title>The genome sequence of Methylocystis heyeri.</title>
        <authorList>
            <person name="Oshkin I.Y."/>
            <person name="Miroshnikov K."/>
            <person name="Dedysh S.N."/>
        </authorList>
    </citation>
    <scope>NUCLEOTIDE SEQUENCE [LARGE SCALE GENOMIC DNA]</scope>
    <source>
        <strain evidence="1 2">H2</strain>
    </source>
</reference>
<evidence type="ECO:0000313" key="1">
    <source>
        <dbReference type="EMBL" id="QGM46155.1"/>
    </source>
</evidence>
<organism evidence="1 2">
    <name type="scientific">Methylocystis heyeri</name>
    <dbReference type="NCBI Taxonomy" id="391905"/>
    <lineage>
        <taxon>Bacteria</taxon>
        <taxon>Pseudomonadati</taxon>
        <taxon>Pseudomonadota</taxon>
        <taxon>Alphaproteobacteria</taxon>
        <taxon>Hyphomicrobiales</taxon>
        <taxon>Methylocystaceae</taxon>
        <taxon>Methylocystis</taxon>
    </lineage>
</organism>
<accession>A0A6B8KGQ3</accession>